<comment type="caution">
    <text evidence="7">The sequence shown here is derived from an EMBL/GenBank/DDBJ whole genome shotgun (WGS) entry which is preliminary data.</text>
</comment>
<dbReference type="InterPro" id="IPR032632">
    <property type="entry name" value="Peptidase_M16_M"/>
</dbReference>
<dbReference type="InterPro" id="IPR011249">
    <property type="entry name" value="Metalloenz_LuxS/M16"/>
</dbReference>
<organism evidence="7 8">
    <name type="scientific">Durusdinium trenchii</name>
    <dbReference type="NCBI Taxonomy" id="1381693"/>
    <lineage>
        <taxon>Eukaryota</taxon>
        <taxon>Sar</taxon>
        <taxon>Alveolata</taxon>
        <taxon>Dinophyceae</taxon>
        <taxon>Suessiales</taxon>
        <taxon>Symbiodiniaceae</taxon>
        <taxon>Durusdinium</taxon>
    </lineage>
</organism>
<evidence type="ECO:0000256" key="2">
    <source>
        <dbReference type="ARBA" id="ARBA00022528"/>
    </source>
</evidence>
<proteinExistence type="predicted"/>
<dbReference type="EMBL" id="CAXAMM010011503">
    <property type="protein sequence ID" value="CAK9026319.1"/>
    <property type="molecule type" value="Genomic_DNA"/>
</dbReference>
<dbReference type="SUPFAM" id="SSF103511">
    <property type="entry name" value="Chlorophyll a-b binding protein"/>
    <property type="match status" value="3"/>
</dbReference>
<dbReference type="Gene3D" id="3.30.830.10">
    <property type="entry name" value="Metalloenzyme, LuxS/M16 peptidase-like"/>
    <property type="match status" value="3"/>
</dbReference>
<evidence type="ECO:0000256" key="3">
    <source>
        <dbReference type="ARBA" id="ARBA00022640"/>
    </source>
</evidence>
<keyword evidence="3" id="KW-0934">Plastid</keyword>
<accession>A0ABP0KK10</accession>
<dbReference type="PANTHER" id="PTHR43690">
    <property type="entry name" value="NARDILYSIN"/>
    <property type="match status" value="1"/>
</dbReference>
<evidence type="ECO:0000259" key="6">
    <source>
        <dbReference type="Pfam" id="PF16187"/>
    </source>
</evidence>
<protein>
    <submittedName>
        <fullName evidence="7">Nardilysin (N-arginine dibasic convertase) (NRD convertase) (NRD-C) (Nardilysin convertase)</fullName>
    </submittedName>
</protein>
<dbReference type="Gene3D" id="1.10.3460.10">
    <property type="entry name" value="Chlorophyll a/b binding protein domain"/>
    <property type="match status" value="3"/>
</dbReference>
<keyword evidence="4" id="KW-0479">Metal-binding</keyword>
<evidence type="ECO:0000313" key="8">
    <source>
        <dbReference type="Proteomes" id="UP001642464"/>
    </source>
</evidence>
<evidence type="ECO:0000256" key="1">
    <source>
        <dbReference type="ARBA" id="ARBA00004229"/>
    </source>
</evidence>
<feature type="domain" description="Peptidase M16 C-terminal" evidence="5">
    <location>
        <begin position="31"/>
        <end position="234"/>
    </location>
</feature>
<dbReference type="InterPro" id="IPR050626">
    <property type="entry name" value="Peptidase_M16"/>
</dbReference>
<keyword evidence="8" id="KW-1185">Reference proteome</keyword>
<feature type="domain" description="Peptidase M16 middle/third" evidence="6">
    <location>
        <begin position="255"/>
        <end position="538"/>
    </location>
</feature>
<dbReference type="PANTHER" id="PTHR43690:SF18">
    <property type="entry name" value="INSULIN-DEGRADING ENZYME-RELATED"/>
    <property type="match status" value="1"/>
</dbReference>
<keyword evidence="2" id="KW-0150">Chloroplast</keyword>
<dbReference type="Proteomes" id="UP001642464">
    <property type="component" value="Unassembled WGS sequence"/>
</dbReference>
<evidence type="ECO:0000313" key="7">
    <source>
        <dbReference type="EMBL" id="CAK9026319.1"/>
    </source>
</evidence>
<dbReference type="Pfam" id="PF00504">
    <property type="entry name" value="Chloroa_b-bind"/>
    <property type="match status" value="3"/>
</dbReference>
<reference evidence="7 8" key="1">
    <citation type="submission" date="2024-02" db="EMBL/GenBank/DDBJ databases">
        <authorList>
            <person name="Chen Y."/>
            <person name="Shah S."/>
            <person name="Dougan E. K."/>
            <person name="Thang M."/>
            <person name="Chan C."/>
        </authorList>
    </citation>
    <scope>NUCLEOTIDE SEQUENCE [LARGE SCALE GENOMIC DNA]</scope>
</reference>
<sequence>MSANPAHPFHVACGNNKMLRDDPKEKGLDLYEEMLKFYRDFYSANGMTLSVIGKESIPELEAMIREKFSVIVNKNLSLPRGDAVSDQPPFLPKEWNRLLLQSPVKDVKTLKFSWVLPWQAPLWRSKPKAYATHLLGHEGSGSLRLGTRPRSRFGVAGLVGGTARLKDRERGLIASCVSSGGGWLEGAFSLLHVQFVLTDGAVHEVEEIGKLLFTYIGMLQKVGAKQWILEEMQRLHRIQFKFMPDAKLHLASIDEDRQPFSLAASIAANLQVHPPAEVLSGPVLIYDLDVTGAQEILERLTLEAVRVTHQAKVLEERCTERDSSYDSPMKFEELPDAWRESWCNALHAGSTAEEAVKAAEAVGLHLPHPNPFIPEDLDLKALATPNPVLPRRLQGGEVTRYLFHRQDDVFLQPKALFLCVIRSSLMPSTAMNALRATVYTHIVQEALSEYSYDADIANCSYSLDIGEGSIIFMAGGFHDKLGVLIQAVAQKMVEIGTSSLDSVPENYYRIVVDRLRDGLRNQAFHSQPLSQAKLRFNELSRRVGVFAPEDRLHRSSTGRFGARKWPSAPGGGALHVRLRAQLTFFKTPLPPPIHRIHRRAMAPSSTPLALGAAGAAALLAAKSFVAPGSTQLRGSSSSGVAGTSAAPTGAAPWGVSTTAAAALVAVAGRGLLRSSTARRAEAKPFAGGLIGNESAFAGQDFNFDPLGLSVKCEKYLPWFREAELKHGRIAMLAWVGLVVPEFVRIPGPEACYGAKNVVEAHNACAGDPYFPFVINSTDFYGQSGHQVGPLFQVFAFCGLVEMLTTFAKTSNISNKPGLTLANAGDYCLGKNFLPNDEAKVKEMKLKELKNGRLAMLAFGGAITQATLTGNGFPWLYAQSEHRASAPAGAFAGRSTSLSKSTRTARQAEGGYKMSPAVPFLPMSPALEGMPGEEEGFDPMGFSLAFDIRWLREAELKHGRVCMLATVGWIATDLGLRVPGEPFQVSTIEAHDAMVKFGSMPQILVWLGYLELFGFLAIINMQEGKTDRKPGDFGLRGFYPKDAKGQYEMQVKELRNGRLAMLAYSGIVTVAVLTQEKWPFFNATVNALPSPTAPIGSASRFCGNSNRSGESRAVARAASSSKSMPFLPKPQNLGGLVGGEAEFDPLGFSDTFDVKWLREAELKHGRVCMLATVGFVTEQYFQFPGFTGSEDALQAIYTAPPNITGLLIFICGYIESSAYNGKLTMLDMFEGDGANRAPGDLNFGKRFLPVDKEKADDLATKELNNGRLAMLAFSGMVHHNLVVKGPLFPLFPDNWAGPQGSWDLDSTAGSLNQGLYGM</sequence>
<name>A0ABP0KK10_9DINO</name>
<evidence type="ECO:0000256" key="4">
    <source>
        <dbReference type="ARBA" id="ARBA00022723"/>
    </source>
</evidence>
<dbReference type="InterPro" id="IPR022796">
    <property type="entry name" value="Chloroa_b-bind"/>
</dbReference>
<evidence type="ECO:0000259" key="5">
    <source>
        <dbReference type="Pfam" id="PF05193"/>
    </source>
</evidence>
<dbReference type="Pfam" id="PF16187">
    <property type="entry name" value="Peptidase_M16_M"/>
    <property type="match status" value="1"/>
</dbReference>
<dbReference type="SUPFAM" id="SSF63411">
    <property type="entry name" value="LuxS/MPP-like metallohydrolase"/>
    <property type="match status" value="3"/>
</dbReference>
<comment type="subcellular location">
    <subcellularLocation>
        <location evidence="1">Plastid</location>
        <location evidence="1">Chloroplast</location>
    </subcellularLocation>
</comment>
<dbReference type="Pfam" id="PF05193">
    <property type="entry name" value="Peptidase_M16_C"/>
    <property type="match status" value="1"/>
</dbReference>
<gene>
    <name evidence="7" type="ORF">SCF082_LOCUS17447</name>
</gene>
<dbReference type="InterPro" id="IPR007863">
    <property type="entry name" value="Peptidase_M16_C"/>
</dbReference>